<accession>A0AAV1YUS8</accession>
<keyword evidence="2" id="KW-1185">Reference proteome</keyword>
<comment type="caution">
    <text evidence="1">The sequence shown here is derived from an EMBL/GenBank/DDBJ whole genome shotgun (WGS) entry which is preliminary data.</text>
</comment>
<organism evidence="1 2">
    <name type="scientific">Larinioides sclopetarius</name>
    <dbReference type="NCBI Taxonomy" id="280406"/>
    <lineage>
        <taxon>Eukaryota</taxon>
        <taxon>Metazoa</taxon>
        <taxon>Ecdysozoa</taxon>
        <taxon>Arthropoda</taxon>
        <taxon>Chelicerata</taxon>
        <taxon>Arachnida</taxon>
        <taxon>Araneae</taxon>
        <taxon>Araneomorphae</taxon>
        <taxon>Entelegynae</taxon>
        <taxon>Araneoidea</taxon>
        <taxon>Araneidae</taxon>
        <taxon>Larinioides</taxon>
    </lineage>
</organism>
<dbReference type="EMBL" id="CAXIEN010000006">
    <property type="protein sequence ID" value="CAL1262736.1"/>
    <property type="molecule type" value="Genomic_DNA"/>
</dbReference>
<protein>
    <submittedName>
        <fullName evidence="1">Uncharacterized protein</fullName>
    </submittedName>
</protein>
<evidence type="ECO:0000313" key="2">
    <source>
        <dbReference type="Proteomes" id="UP001497382"/>
    </source>
</evidence>
<reference evidence="1 2" key="1">
    <citation type="submission" date="2024-04" db="EMBL/GenBank/DDBJ databases">
        <authorList>
            <person name="Rising A."/>
            <person name="Reimegard J."/>
            <person name="Sonavane S."/>
            <person name="Akerstrom W."/>
            <person name="Nylinder S."/>
            <person name="Hedman E."/>
            <person name="Kallberg Y."/>
        </authorList>
    </citation>
    <scope>NUCLEOTIDE SEQUENCE [LARGE SCALE GENOMIC DNA]</scope>
</reference>
<name>A0AAV1YUS8_9ARAC</name>
<dbReference type="Proteomes" id="UP001497382">
    <property type="component" value="Unassembled WGS sequence"/>
</dbReference>
<sequence length="47" mass="5283">MCRKHGVCEGCQHSREGSRRNILYLKGYGPLGGMLPLDHRQPLAHLP</sequence>
<dbReference type="AlphaFoldDB" id="A0AAV1YUS8"/>
<proteinExistence type="predicted"/>
<evidence type="ECO:0000313" key="1">
    <source>
        <dbReference type="EMBL" id="CAL1262736.1"/>
    </source>
</evidence>
<gene>
    <name evidence="1" type="ORF">LARSCL_LOCUS1170</name>
</gene>